<protein>
    <submittedName>
        <fullName evidence="4">Acyltransferase</fullName>
    </submittedName>
</protein>
<dbReference type="GO" id="GO:0016746">
    <property type="term" value="F:acyltransferase activity"/>
    <property type="evidence" value="ECO:0007669"/>
    <property type="project" value="UniProtKB-KW"/>
</dbReference>
<dbReference type="PANTHER" id="PTHR10983">
    <property type="entry name" value="1-ACYLGLYCEROL-3-PHOSPHATE ACYLTRANSFERASE-RELATED"/>
    <property type="match status" value="1"/>
</dbReference>
<dbReference type="Pfam" id="PF01553">
    <property type="entry name" value="Acyltransferase"/>
    <property type="match status" value="1"/>
</dbReference>
<feature type="domain" description="Phospholipid/glycerol acyltransferase" evidence="3">
    <location>
        <begin position="115"/>
        <end position="257"/>
    </location>
</feature>
<evidence type="ECO:0000313" key="5">
    <source>
        <dbReference type="Proteomes" id="UP000270411"/>
    </source>
</evidence>
<proteinExistence type="predicted"/>
<dbReference type="EMBL" id="CP033970">
    <property type="protein sequence ID" value="AZG16782.1"/>
    <property type="molecule type" value="Genomic_DNA"/>
</dbReference>
<name>A0A3G8HB06_9BURK</name>
<sequence>MPSTPPTPRRASLAPLSASDLPRQTRHPTRRLPALTGLFSVTLLVVNTLLCFVPIVLLALVKLAVPTRAVRRRLDPVLNGIATYWISCNTRWIARLQPGIWTIHGNSGLRLDDWYLVNCNHQTWVDIFVLQAALNKRIPLLKFFLKQQLLYVPFIGLAWWALDFPFMKRYSKAQLRRKPQRGRQDQETARRACQKFRLVPTSVMVFAEGTRFSEAKRIAQSSPYRHLLKPRAGALATTLSAMGDQFRSMIDATIVYPDGVPSFWDLACGRAGRIVVMIRQIPIPQSFCGGDYGADPVFRADFHHWLAQQWEEKDRAMAALVDSDASERI</sequence>
<organism evidence="4 5">
    <name type="scientific">Cupriavidus pauculus</name>
    <dbReference type="NCBI Taxonomy" id="82633"/>
    <lineage>
        <taxon>Bacteria</taxon>
        <taxon>Pseudomonadati</taxon>
        <taxon>Pseudomonadota</taxon>
        <taxon>Betaproteobacteria</taxon>
        <taxon>Burkholderiales</taxon>
        <taxon>Burkholderiaceae</taxon>
        <taxon>Cupriavidus</taxon>
    </lineage>
</organism>
<keyword evidence="2" id="KW-0812">Transmembrane</keyword>
<dbReference type="OrthoDB" id="319710at2"/>
<feature type="region of interest" description="Disordered" evidence="1">
    <location>
        <begin position="1"/>
        <end position="25"/>
    </location>
</feature>
<keyword evidence="4" id="KW-0012">Acyltransferase</keyword>
<accession>A0A3G8HB06</accession>
<dbReference type="AlphaFoldDB" id="A0A3G8HB06"/>
<dbReference type="SUPFAM" id="SSF69593">
    <property type="entry name" value="Glycerol-3-phosphate (1)-acyltransferase"/>
    <property type="match status" value="1"/>
</dbReference>
<feature type="transmembrane region" description="Helical" evidence="2">
    <location>
        <begin position="32"/>
        <end position="61"/>
    </location>
</feature>
<dbReference type="InterPro" id="IPR002123">
    <property type="entry name" value="Plipid/glycerol_acylTrfase"/>
</dbReference>
<dbReference type="KEGG" id="cpau:EHF44_25795"/>
<dbReference type="PANTHER" id="PTHR10983:SF16">
    <property type="entry name" value="LYSOCARDIOLIPIN ACYLTRANSFERASE 1"/>
    <property type="match status" value="1"/>
</dbReference>
<dbReference type="Proteomes" id="UP000270411">
    <property type="component" value="Chromosome 2"/>
</dbReference>
<reference evidence="5" key="1">
    <citation type="submission" date="2018-11" db="EMBL/GenBank/DDBJ databases">
        <title>FDA dAtabase for Regulatory Grade micrObial Sequences (FDA-ARGOS): Supporting development and validation of Infectious Disease Dx tests.</title>
        <authorList>
            <person name="Goldberg B."/>
            <person name="Campos J."/>
            <person name="Tallon L."/>
            <person name="Sadzewicz L."/>
            <person name="Zhao X."/>
            <person name="Vavikolanu K."/>
            <person name="Mehta A."/>
            <person name="Aluvathingal J."/>
            <person name="Nadendla S."/>
            <person name="Geyer C."/>
            <person name="Nandy P."/>
            <person name="Yan Y."/>
            <person name="Sichtig H."/>
        </authorList>
    </citation>
    <scope>NUCLEOTIDE SEQUENCE [LARGE SCALE GENOMIC DNA]</scope>
    <source>
        <strain evidence="5">FDAARGOS_614</strain>
    </source>
</reference>
<feature type="transmembrane region" description="Helical" evidence="2">
    <location>
        <begin position="149"/>
        <end position="167"/>
    </location>
</feature>
<evidence type="ECO:0000256" key="2">
    <source>
        <dbReference type="SAM" id="Phobius"/>
    </source>
</evidence>
<gene>
    <name evidence="4" type="ORF">EHF44_25795</name>
</gene>
<keyword evidence="2" id="KW-0472">Membrane</keyword>
<dbReference type="SMART" id="SM00563">
    <property type="entry name" value="PlsC"/>
    <property type="match status" value="1"/>
</dbReference>
<evidence type="ECO:0000256" key="1">
    <source>
        <dbReference type="SAM" id="MobiDB-lite"/>
    </source>
</evidence>
<evidence type="ECO:0000313" key="4">
    <source>
        <dbReference type="EMBL" id="AZG16782.1"/>
    </source>
</evidence>
<dbReference type="RefSeq" id="WP_124686513.1">
    <property type="nucleotide sequence ID" value="NZ_CP033970.1"/>
</dbReference>
<keyword evidence="2" id="KW-1133">Transmembrane helix</keyword>
<evidence type="ECO:0000259" key="3">
    <source>
        <dbReference type="SMART" id="SM00563"/>
    </source>
</evidence>
<dbReference type="CDD" id="cd07990">
    <property type="entry name" value="LPLAT_LCLAT1-like"/>
    <property type="match status" value="1"/>
</dbReference>
<dbReference type="NCBIfam" id="NF010621">
    <property type="entry name" value="PRK14014.1"/>
    <property type="match status" value="1"/>
</dbReference>
<keyword evidence="4" id="KW-0808">Transferase</keyword>